<dbReference type="PROSITE" id="PS51755">
    <property type="entry name" value="OMPR_PHOB"/>
    <property type="match status" value="1"/>
</dbReference>
<keyword evidence="2" id="KW-0963">Cytoplasm</keyword>
<gene>
    <name evidence="12" type="ORF">HNR15_001464</name>
</gene>
<dbReference type="InterPro" id="IPR039420">
    <property type="entry name" value="WalR-like"/>
</dbReference>
<dbReference type="PANTHER" id="PTHR48111">
    <property type="entry name" value="REGULATOR OF RPOS"/>
    <property type="match status" value="1"/>
</dbReference>
<dbReference type="Gene3D" id="1.10.10.10">
    <property type="entry name" value="Winged helix-like DNA-binding domain superfamily/Winged helix DNA-binding domain"/>
    <property type="match status" value="1"/>
</dbReference>
<dbReference type="InterPro" id="IPR001867">
    <property type="entry name" value="OmpR/PhoB-type_DNA-bd"/>
</dbReference>
<evidence type="ECO:0000259" key="11">
    <source>
        <dbReference type="PROSITE" id="PS51755"/>
    </source>
</evidence>
<evidence type="ECO:0000256" key="9">
    <source>
        <dbReference type="PROSITE-ProRule" id="PRU01091"/>
    </source>
</evidence>
<name>A0A853DI70_9MICO</name>
<dbReference type="FunFam" id="3.40.50.2300:FF:000021">
    <property type="entry name" value="Two-component system response regulator KdpE"/>
    <property type="match status" value="1"/>
</dbReference>
<dbReference type="Gene3D" id="3.40.50.2300">
    <property type="match status" value="1"/>
</dbReference>
<dbReference type="Pfam" id="PF00486">
    <property type="entry name" value="Trans_reg_C"/>
    <property type="match status" value="1"/>
</dbReference>
<keyword evidence="13" id="KW-1185">Reference proteome</keyword>
<proteinExistence type="predicted"/>
<keyword evidence="7" id="KW-0804">Transcription</keyword>
<keyword evidence="5" id="KW-0805">Transcription regulation</keyword>
<dbReference type="GO" id="GO:0000156">
    <property type="term" value="F:phosphorelay response regulator activity"/>
    <property type="evidence" value="ECO:0007669"/>
    <property type="project" value="TreeGrafter"/>
</dbReference>
<feature type="modified residue" description="4-aspartylphosphate" evidence="8">
    <location>
        <position position="52"/>
    </location>
</feature>
<dbReference type="PROSITE" id="PS50110">
    <property type="entry name" value="RESPONSE_REGULATORY"/>
    <property type="match status" value="1"/>
</dbReference>
<feature type="domain" description="OmpR/PhoB-type" evidence="11">
    <location>
        <begin position="126"/>
        <end position="225"/>
    </location>
</feature>
<keyword evidence="3 8" id="KW-0597">Phosphoprotein</keyword>
<dbReference type="PANTHER" id="PTHR48111:SF50">
    <property type="entry name" value="KDP OPERON TRANSCRIPTIONAL REGULATORY PROTEIN KDPE"/>
    <property type="match status" value="1"/>
</dbReference>
<evidence type="ECO:0000256" key="2">
    <source>
        <dbReference type="ARBA" id="ARBA00022490"/>
    </source>
</evidence>
<keyword evidence="6 9" id="KW-0238">DNA-binding</keyword>
<evidence type="ECO:0000313" key="13">
    <source>
        <dbReference type="Proteomes" id="UP000571817"/>
    </source>
</evidence>
<reference evidence="12 13" key="1">
    <citation type="submission" date="2020-07" db="EMBL/GenBank/DDBJ databases">
        <title>Sequencing the genomes of 1000 actinobacteria strains.</title>
        <authorList>
            <person name="Klenk H.-P."/>
        </authorList>
    </citation>
    <scope>NUCLEOTIDE SEQUENCE [LARGE SCALE GENOMIC DNA]</scope>
    <source>
        <strain evidence="12 13">DSM 29531</strain>
    </source>
</reference>
<dbReference type="EMBL" id="JACCFW010000001">
    <property type="protein sequence ID" value="NYJ74501.1"/>
    <property type="molecule type" value="Genomic_DNA"/>
</dbReference>
<dbReference type="GO" id="GO:0045893">
    <property type="term" value="P:positive regulation of DNA-templated transcription"/>
    <property type="evidence" value="ECO:0007669"/>
    <property type="project" value="UniProtKB-ARBA"/>
</dbReference>
<dbReference type="SMART" id="SM00862">
    <property type="entry name" value="Trans_reg_C"/>
    <property type="match status" value="1"/>
</dbReference>
<dbReference type="InterPro" id="IPR036388">
    <property type="entry name" value="WH-like_DNA-bd_sf"/>
</dbReference>
<evidence type="ECO:0000256" key="6">
    <source>
        <dbReference type="ARBA" id="ARBA00023125"/>
    </source>
</evidence>
<evidence type="ECO:0000256" key="8">
    <source>
        <dbReference type="PROSITE-ProRule" id="PRU00169"/>
    </source>
</evidence>
<dbReference type="RefSeq" id="WP_179480429.1">
    <property type="nucleotide sequence ID" value="NZ_JACCFW010000001.1"/>
</dbReference>
<evidence type="ECO:0000256" key="3">
    <source>
        <dbReference type="ARBA" id="ARBA00022553"/>
    </source>
</evidence>
<dbReference type="Proteomes" id="UP000571817">
    <property type="component" value="Unassembled WGS sequence"/>
</dbReference>
<comment type="caution">
    <text evidence="12">The sequence shown here is derived from an EMBL/GenBank/DDBJ whole genome shotgun (WGS) entry which is preliminary data.</text>
</comment>
<dbReference type="AlphaFoldDB" id="A0A853DI70"/>
<dbReference type="InterPro" id="IPR001789">
    <property type="entry name" value="Sig_transdc_resp-reg_receiver"/>
</dbReference>
<dbReference type="GO" id="GO:0032993">
    <property type="term" value="C:protein-DNA complex"/>
    <property type="evidence" value="ECO:0007669"/>
    <property type="project" value="TreeGrafter"/>
</dbReference>
<dbReference type="InterPro" id="IPR011006">
    <property type="entry name" value="CheY-like_superfamily"/>
</dbReference>
<protein>
    <submittedName>
        <fullName evidence="12">Two-component system KDP operon response regulator KdpE</fullName>
    </submittedName>
</protein>
<dbReference type="SUPFAM" id="SSF52172">
    <property type="entry name" value="CheY-like"/>
    <property type="match status" value="1"/>
</dbReference>
<evidence type="ECO:0000313" key="12">
    <source>
        <dbReference type="EMBL" id="NYJ74501.1"/>
    </source>
</evidence>
<accession>A0A853DI70</accession>
<feature type="DNA-binding region" description="OmpR/PhoB-type" evidence="9">
    <location>
        <begin position="126"/>
        <end position="225"/>
    </location>
</feature>
<organism evidence="12 13">
    <name type="scientific">Allobranchiibius huperziae</name>
    <dbReference type="NCBI Taxonomy" id="1874116"/>
    <lineage>
        <taxon>Bacteria</taxon>
        <taxon>Bacillati</taxon>
        <taxon>Actinomycetota</taxon>
        <taxon>Actinomycetes</taxon>
        <taxon>Micrococcales</taxon>
        <taxon>Dermacoccaceae</taxon>
        <taxon>Allobranchiibius</taxon>
    </lineage>
</organism>
<dbReference type="InterPro" id="IPR016032">
    <property type="entry name" value="Sig_transdc_resp-reg_C-effctor"/>
</dbReference>
<dbReference type="SMART" id="SM00448">
    <property type="entry name" value="REC"/>
    <property type="match status" value="1"/>
</dbReference>
<dbReference type="CDD" id="cd00383">
    <property type="entry name" value="trans_reg_C"/>
    <property type="match status" value="1"/>
</dbReference>
<dbReference type="GO" id="GO:0005829">
    <property type="term" value="C:cytosol"/>
    <property type="evidence" value="ECO:0007669"/>
    <property type="project" value="TreeGrafter"/>
</dbReference>
<evidence type="ECO:0000256" key="5">
    <source>
        <dbReference type="ARBA" id="ARBA00023015"/>
    </source>
</evidence>
<dbReference type="Gene3D" id="6.10.250.690">
    <property type="match status" value="1"/>
</dbReference>
<evidence type="ECO:0000256" key="7">
    <source>
        <dbReference type="ARBA" id="ARBA00023163"/>
    </source>
</evidence>
<evidence type="ECO:0000256" key="4">
    <source>
        <dbReference type="ARBA" id="ARBA00023012"/>
    </source>
</evidence>
<evidence type="ECO:0000259" key="10">
    <source>
        <dbReference type="PROSITE" id="PS50110"/>
    </source>
</evidence>
<dbReference type="SUPFAM" id="SSF46894">
    <property type="entry name" value="C-terminal effector domain of the bipartite response regulators"/>
    <property type="match status" value="1"/>
</dbReference>
<dbReference type="GO" id="GO:0000987">
    <property type="term" value="F:cis-regulatory region sequence-specific DNA binding"/>
    <property type="evidence" value="ECO:0007669"/>
    <property type="project" value="UniProtKB-ARBA"/>
</dbReference>
<feature type="domain" description="Response regulatory" evidence="10">
    <location>
        <begin position="3"/>
        <end position="116"/>
    </location>
</feature>
<sequence>MTRILVVDDEPSLVRTLSINLRARGYDVEHAFDGRTALQSVVDSVPDLIVLDLGLPDIDGVEVIRRVRAASEVPIIVLSARHDSDDKVEALDEGADDYVTKPFGMDELLARVRSSVRRAASDAAHAATVRTPDFTLDFVERRATRGGSVVRLTPTEWQLLERLAATPGRLVPQADLLRAVWGPGYEREAHYLRVYAAGIRRKLEPAPGHPRYLLTEPGQGYRLRV</sequence>
<keyword evidence="4" id="KW-0902">Two-component regulatory system</keyword>
<evidence type="ECO:0000256" key="1">
    <source>
        <dbReference type="ARBA" id="ARBA00004496"/>
    </source>
</evidence>
<dbReference type="Pfam" id="PF00072">
    <property type="entry name" value="Response_reg"/>
    <property type="match status" value="1"/>
</dbReference>
<dbReference type="GO" id="GO:0042802">
    <property type="term" value="F:identical protein binding"/>
    <property type="evidence" value="ECO:0007669"/>
    <property type="project" value="UniProtKB-ARBA"/>
</dbReference>
<comment type="subcellular location">
    <subcellularLocation>
        <location evidence="1">Cytoplasm</location>
    </subcellularLocation>
</comment>